<protein>
    <submittedName>
        <fullName evidence="1">Uncharacterized protein</fullName>
    </submittedName>
</protein>
<proteinExistence type="predicted"/>
<dbReference type="AlphaFoldDB" id="A0AAD9KYW6"/>
<sequence>MTMLSSCARPGHQNRSKLHVVIGLFHSRVVCVRRWRGVAKHCRPSGAGFPSCPSAATVFTGQIIHNDVERQQTRVAEMNESATKARLAELLHAVATCREAG</sequence>
<evidence type="ECO:0000313" key="2">
    <source>
        <dbReference type="Proteomes" id="UP001209878"/>
    </source>
</evidence>
<dbReference type="Proteomes" id="UP001209878">
    <property type="component" value="Unassembled WGS sequence"/>
</dbReference>
<evidence type="ECO:0000313" key="1">
    <source>
        <dbReference type="EMBL" id="KAK2179941.1"/>
    </source>
</evidence>
<comment type="caution">
    <text evidence="1">The sequence shown here is derived from an EMBL/GenBank/DDBJ whole genome shotgun (WGS) entry which is preliminary data.</text>
</comment>
<dbReference type="EMBL" id="JAODUO010000465">
    <property type="protein sequence ID" value="KAK2179941.1"/>
    <property type="molecule type" value="Genomic_DNA"/>
</dbReference>
<name>A0AAD9KYW6_RIDPI</name>
<accession>A0AAD9KYW6</accession>
<organism evidence="1 2">
    <name type="scientific">Ridgeia piscesae</name>
    <name type="common">Tubeworm</name>
    <dbReference type="NCBI Taxonomy" id="27915"/>
    <lineage>
        <taxon>Eukaryota</taxon>
        <taxon>Metazoa</taxon>
        <taxon>Spiralia</taxon>
        <taxon>Lophotrochozoa</taxon>
        <taxon>Annelida</taxon>
        <taxon>Polychaeta</taxon>
        <taxon>Sedentaria</taxon>
        <taxon>Canalipalpata</taxon>
        <taxon>Sabellida</taxon>
        <taxon>Siboglinidae</taxon>
        <taxon>Ridgeia</taxon>
    </lineage>
</organism>
<gene>
    <name evidence="1" type="ORF">NP493_466g05028</name>
</gene>
<reference evidence="1" key="1">
    <citation type="journal article" date="2023" name="Mol. Biol. Evol.">
        <title>Third-Generation Sequencing Reveals the Adaptive Role of the Epigenome in Three Deep-Sea Polychaetes.</title>
        <authorList>
            <person name="Perez M."/>
            <person name="Aroh O."/>
            <person name="Sun Y."/>
            <person name="Lan Y."/>
            <person name="Juniper S.K."/>
            <person name="Young C.R."/>
            <person name="Angers B."/>
            <person name="Qian P.Y."/>
        </authorList>
    </citation>
    <scope>NUCLEOTIDE SEQUENCE</scope>
    <source>
        <strain evidence="1">R07B-5</strain>
    </source>
</reference>
<keyword evidence="2" id="KW-1185">Reference proteome</keyword>